<dbReference type="InterPro" id="IPR036812">
    <property type="entry name" value="NAD(P)_OxRdtase_dom_sf"/>
</dbReference>
<dbReference type="FunCoup" id="E1ZBF3">
    <property type="interactions" value="694"/>
</dbReference>
<dbReference type="AlphaFoldDB" id="E1ZBF3"/>
<sequence length="364" mass="38882">MAAGAESMEVDATKAPPAAASDIPKAELAPGLEISRIVKGCWQLSGGHVGERATDRTSGQAAIDDFQAFVAAGITTFDTADIYGPSEALIGRYLASHPTEKPAVQVLTKFCCFGDSMNAAKELRFSIDASRQRLGVESLDLVQFYWHTYSNKSYVAAALNLAALQKKGKVKHVGATNFDVPRLKEMSEAGVKIVNNQVQYSLLDRRPENGMAAYCAEQGIKLLPYGVLAGGILSDKYLGASPDDLKINTYSKSKYASVIGQAGGWDWFQASRGCGGGVTLLQALSEVGKKHGVSIADVAARWVLERPQVAGVIVGARNTSHVDDLKKVFTFQLDDADKAAIDAVLAAGKQAEGDCYSWERGGKW</sequence>
<dbReference type="PANTHER" id="PTHR43147:SF5">
    <property type="entry name" value="OXIDOREDUCTASE"/>
    <property type="match status" value="1"/>
</dbReference>
<gene>
    <name evidence="3" type="ORF">CHLNCDRAFT_144431</name>
</gene>
<dbReference type="CDD" id="cd19101">
    <property type="entry name" value="AKR_unchar"/>
    <property type="match status" value="1"/>
</dbReference>
<dbReference type="Pfam" id="PF00248">
    <property type="entry name" value="Aldo_ket_red"/>
    <property type="match status" value="1"/>
</dbReference>
<dbReference type="KEGG" id="cvr:CHLNCDRAFT_144431"/>
<dbReference type="OMA" id="CCVGREQ"/>
<dbReference type="EMBL" id="GL433841">
    <property type="protein sequence ID" value="EFN56636.1"/>
    <property type="molecule type" value="Genomic_DNA"/>
</dbReference>
<dbReference type="STRING" id="554065.E1ZBF3"/>
<dbReference type="eggNOG" id="KOG1575">
    <property type="taxonomic scope" value="Eukaryota"/>
</dbReference>
<evidence type="ECO:0000259" key="2">
    <source>
        <dbReference type="Pfam" id="PF00248"/>
    </source>
</evidence>
<feature type="domain" description="NADP-dependent oxidoreductase" evidence="2">
    <location>
        <begin position="36"/>
        <end position="345"/>
    </location>
</feature>
<accession>E1ZBF3</accession>
<feature type="region of interest" description="Disordered" evidence="1">
    <location>
        <begin position="1"/>
        <end position="21"/>
    </location>
</feature>
<dbReference type="InterPro" id="IPR023210">
    <property type="entry name" value="NADP_OxRdtase_dom"/>
</dbReference>
<name>E1ZBF3_CHLVA</name>
<dbReference type="OrthoDB" id="48988at2759"/>
<evidence type="ECO:0000256" key="1">
    <source>
        <dbReference type="SAM" id="MobiDB-lite"/>
    </source>
</evidence>
<evidence type="ECO:0000313" key="3">
    <source>
        <dbReference type="EMBL" id="EFN56636.1"/>
    </source>
</evidence>
<dbReference type="Gene3D" id="3.20.20.100">
    <property type="entry name" value="NADP-dependent oxidoreductase domain"/>
    <property type="match status" value="1"/>
</dbReference>
<dbReference type="Proteomes" id="UP000008141">
    <property type="component" value="Unassembled WGS sequence"/>
</dbReference>
<dbReference type="SUPFAM" id="SSF51430">
    <property type="entry name" value="NAD(P)-linked oxidoreductase"/>
    <property type="match status" value="1"/>
</dbReference>
<reference evidence="3 4" key="1">
    <citation type="journal article" date="2010" name="Plant Cell">
        <title>The Chlorella variabilis NC64A genome reveals adaptation to photosymbiosis, coevolution with viruses, and cryptic sex.</title>
        <authorList>
            <person name="Blanc G."/>
            <person name="Duncan G."/>
            <person name="Agarkova I."/>
            <person name="Borodovsky M."/>
            <person name="Gurnon J."/>
            <person name="Kuo A."/>
            <person name="Lindquist E."/>
            <person name="Lucas S."/>
            <person name="Pangilinan J."/>
            <person name="Polle J."/>
            <person name="Salamov A."/>
            <person name="Terry A."/>
            <person name="Yamada T."/>
            <person name="Dunigan D.D."/>
            <person name="Grigoriev I.V."/>
            <person name="Claverie J.M."/>
            <person name="Van Etten J.L."/>
        </authorList>
    </citation>
    <scope>NUCLEOTIDE SEQUENCE [LARGE SCALE GENOMIC DNA]</scope>
    <source>
        <strain evidence="3 4">NC64A</strain>
    </source>
</reference>
<evidence type="ECO:0000313" key="4">
    <source>
        <dbReference type="Proteomes" id="UP000008141"/>
    </source>
</evidence>
<dbReference type="InParanoid" id="E1ZBF3"/>
<dbReference type="GeneID" id="17356180"/>
<organism evidence="4">
    <name type="scientific">Chlorella variabilis</name>
    <name type="common">Green alga</name>
    <dbReference type="NCBI Taxonomy" id="554065"/>
    <lineage>
        <taxon>Eukaryota</taxon>
        <taxon>Viridiplantae</taxon>
        <taxon>Chlorophyta</taxon>
        <taxon>core chlorophytes</taxon>
        <taxon>Trebouxiophyceae</taxon>
        <taxon>Chlorellales</taxon>
        <taxon>Chlorellaceae</taxon>
        <taxon>Chlorella clade</taxon>
        <taxon>Chlorella</taxon>
    </lineage>
</organism>
<dbReference type="RefSeq" id="XP_005848738.1">
    <property type="nucleotide sequence ID" value="XM_005848676.1"/>
</dbReference>
<proteinExistence type="predicted"/>
<protein>
    <recommendedName>
        <fullName evidence="2">NADP-dependent oxidoreductase domain-containing protein</fullName>
    </recommendedName>
</protein>
<dbReference type="PANTHER" id="PTHR43147">
    <property type="entry name" value="PROTEIN TAS"/>
    <property type="match status" value="1"/>
</dbReference>
<keyword evidence="4" id="KW-1185">Reference proteome</keyword>